<keyword evidence="1" id="KW-1133">Transmembrane helix</keyword>
<evidence type="ECO:0000256" key="1">
    <source>
        <dbReference type="SAM" id="Phobius"/>
    </source>
</evidence>
<organism evidence="2 5">
    <name type="scientific">Glossina fuscipes</name>
    <dbReference type="NCBI Taxonomy" id="7396"/>
    <lineage>
        <taxon>Eukaryota</taxon>
        <taxon>Metazoa</taxon>
        <taxon>Ecdysozoa</taxon>
        <taxon>Arthropoda</taxon>
        <taxon>Hexapoda</taxon>
        <taxon>Insecta</taxon>
        <taxon>Pterygota</taxon>
        <taxon>Neoptera</taxon>
        <taxon>Endopterygota</taxon>
        <taxon>Diptera</taxon>
        <taxon>Brachycera</taxon>
        <taxon>Muscomorpha</taxon>
        <taxon>Hippoboscoidea</taxon>
        <taxon>Glossinidae</taxon>
        <taxon>Glossina</taxon>
    </lineage>
</organism>
<reference evidence="3 4" key="1">
    <citation type="submission" date="2025-04" db="UniProtKB">
        <authorList>
            <consortium name="RefSeq"/>
        </authorList>
    </citation>
    <scope>IDENTIFICATION</scope>
    <source>
        <tissue evidence="3 4">Whole body pupa</tissue>
    </source>
</reference>
<dbReference type="RefSeq" id="XP_037896101.1">
    <property type="nucleotide sequence ID" value="XM_038040173.1"/>
</dbReference>
<accession>A0A9C6DNJ1</accession>
<evidence type="ECO:0000313" key="3">
    <source>
        <dbReference type="RefSeq" id="XP_037896083.1"/>
    </source>
</evidence>
<dbReference type="AlphaFoldDB" id="A0A9C6DNJ1"/>
<keyword evidence="1" id="KW-0472">Membrane</keyword>
<dbReference type="GeneID" id="119641457"/>
<dbReference type="KEGG" id="gfs:119641457"/>
<sequence>MNLYFVMTDTITESWMYYIFVLLTLIPVYLLFKLLRFFGWKLFINN</sequence>
<dbReference type="RefSeq" id="XP_037896083.1">
    <property type="nucleotide sequence ID" value="XM_038040155.1"/>
</dbReference>
<proteinExistence type="predicted"/>
<evidence type="ECO:0000313" key="4">
    <source>
        <dbReference type="RefSeq" id="XP_037896093.1"/>
    </source>
</evidence>
<name>A0A9C6DNJ1_9MUSC</name>
<feature type="transmembrane region" description="Helical" evidence="1">
    <location>
        <begin position="15"/>
        <end position="32"/>
    </location>
</feature>
<gene>
    <name evidence="3 4 5" type="primary">LOC119641457</name>
</gene>
<evidence type="ECO:0000313" key="2">
    <source>
        <dbReference type="Proteomes" id="UP000092443"/>
    </source>
</evidence>
<keyword evidence="2" id="KW-1185">Reference proteome</keyword>
<protein>
    <submittedName>
        <fullName evidence="3 4">Uncharacterized protein LOC119641457</fullName>
    </submittedName>
</protein>
<evidence type="ECO:0000313" key="5">
    <source>
        <dbReference type="RefSeq" id="XP_037896101.1"/>
    </source>
</evidence>
<dbReference type="RefSeq" id="XP_037896093.1">
    <property type="nucleotide sequence ID" value="XM_038040165.1"/>
</dbReference>
<keyword evidence="1" id="KW-0812">Transmembrane</keyword>
<dbReference type="Proteomes" id="UP000092443">
    <property type="component" value="Unplaced"/>
</dbReference>